<dbReference type="OrthoDB" id="2363925at2"/>
<dbReference type="Gene3D" id="1.20.120.450">
    <property type="entry name" value="dinb family like domain"/>
    <property type="match status" value="1"/>
</dbReference>
<dbReference type="EMBL" id="VDHJ01000003">
    <property type="protein sequence ID" value="TNL99353.1"/>
    <property type="molecule type" value="Genomic_DNA"/>
</dbReference>
<accession>A0A5C4U5N2</accession>
<dbReference type="Proteomes" id="UP000312032">
    <property type="component" value="Unassembled WGS sequence"/>
</dbReference>
<name>A0A5C4U5N2_9CORY</name>
<evidence type="ECO:0000313" key="2">
    <source>
        <dbReference type="EMBL" id="TNL99353.1"/>
    </source>
</evidence>
<dbReference type="Pfam" id="PF12867">
    <property type="entry name" value="DinB_2"/>
    <property type="match status" value="1"/>
</dbReference>
<reference evidence="2 3" key="1">
    <citation type="submission" date="2019-06" db="EMBL/GenBank/DDBJ databases">
        <authorList>
            <person name="Li J."/>
        </authorList>
    </citation>
    <scope>NUCLEOTIDE SEQUENCE [LARGE SCALE GENOMIC DNA]</scope>
    <source>
        <strain evidence="2 3">LMG 28165</strain>
    </source>
</reference>
<dbReference type="InterPro" id="IPR034660">
    <property type="entry name" value="DinB/YfiT-like"/>
</dbReference>
<evidence type="ECO:0000313" key="3">
    <source>
        <dbReference type="Proteomes" id="UP000312032"/>
    </source>
</evidence>
<dbReference type="SUPFAM" id="SSF109854">
    <property type="entry name" value="DinB/YfiT-like putative metalloenzymes"/>
    <property type="match status" value="1"/>
</dbReference>
<sequence>MDGLEIFRNFASRPIAQLRALPQLTTEQLNARPGDHPNSISWLLWHAARQADVQLSELTGHAQLWKRGGYRAQLELGPLGDSFGLGHTPQEAAEITLTSQTLPSALDYLNAVIGEIVAYFPTADLDEVVDDSWDPPTTRGVRLVSLIDDCQQHVGAIMHIAGSVVGKPVGLA</sequence>
<evidence type="ECO:0000259" key="1">
    <source>
        <dbReference type="Pfam" id="PF12867"/>
    </source>
</evidence>
<protein>
    <submittedName>
        <fullName evidence="2">DinB family protein</fullName>
    </submittedName>
</protein>
<dbReference type="AlphaFoldDB" id="A0A5C4U5N2"/>
<keyword evidence="3" id="KW-1185">Reference proteome</keyword>
<proteinExistence type="predicted"/>
<organism evidence="2 3">
    <name type="scientific">Corynebacterium tapiri</name>
    <dbReference type="NCBI Taxonomy" id="1448266"/>
    <lineage>
        <taxon>Bacteria</taxon>
        <taxon>Bacillati</taxon>
        <taxon>Actinomycetota</taxon>
        <taxon>Actinomycetes</taxon>
        <taxon>Mycobacteriales</taxon>
        <taxon>Corynebacteriaceae</taxon>
        <taxon>Corynebacterium</taxon>
    </lineage>
</organism>
<gene>
    <name evidence="2" type="ORF">FHE74_03075</name>
</gene>
<comment type="caution">
    <text evidence="2">The sequence shown here is derived from an EMBL/GenBank/DDBJ whole genome shotgun (WGS) entry which is preliminary data.</text>
</comment>
<feature type="domain" description="DinB-like" evidence="1">
    <location>
        <begin position="19"/>
        <end position="156"/>
    </location>
</feature>
<dbReference type="RefSeq" id="WP_139465029.1">
    <property type="nucleotide sequence ID" value="NZ_VDHJ01000003.1"/>
</dbReference>
<dbReference type="InterPro" id="IPR024775">
    <property type="entry name" value="DinB-like"/>
</dbReference>